<name>A0A0A0BJU4_9GAMM</name>
<dbReference type="Pfam" id="PF13721">
    <property type="entry name" value="SecD-TM1"/>
    <property type="match status" value="1"/>
</dbReference>
<dbReference type="GO" id="GO:0015450">
    <property type="term" value="F:protein-transporting ATPase activity"/>
    <property type="evidence" value="ECO:0007669"/>
    <property type="project" value="InterPro"/>
</dbReference>
<evidence type="ECO:0000256" key="5">
    <source>
        <dbReference type="ARBA" id="ARBA00022927"/>
    </source>
</evidence>
<organism evidence="16 17">
    <name type="scientific">Methylophaga thiooxydans</name>
    <dbReference type="NCBI Taxonomy" id="392484"/>
    <lineage>
        <taxon>Bacteria</taxon>
        <taxon>Pseudomonadati</taxon>
        <taxon>Pseudomonadota</taxon>
        <taxon>Gammaproteobacteria</taxon>
        <taxon>Thiotrichales</taxon>
        <taxon>Piscirickettsiaceae</taxon>
        <taxon>Methylophaga</taxon>
    </lineage>
</organism>
<accession>A0A0A0BJU4</accession>
<dbReference type="FunFam" id="1.20.1640.10:FF:000004">
    <property type="entry name" value="Protein translocase subunit SecD"/>
    <property type="match status" value="1"/>
</dbReference>
<dbReference type="STRING" id="392484.LP43_0644"/>
<dbReference type="Gene3D" id="3.30.1360.200">
    <property type="match status" value="1"/>
</dbReference>
<dbReference type="AlphaFoldDB" id="A0A0A0BJU4"/>
<dbReference type="NCBIfam" id="TIGR00916">
    <property type="entry name" value="2A0604s01"/>
    <property type="match status" value="1"/>
</dbReference>
<dbReference type="InterPro" id="IPR027398">
    <property type="entry name" value="SecD-TM"/>
</dbReference>
<protein>
    <recommendedName>
        <fullName evidence="10 11">Protein translocase subunit SecD</fullName>
    </recommendedName>
</protein>
<evidence type="ECO:0000313" key="17">
    <source>
        <dbReference type="Proteomes" id="UP000029999"/>
    </source>
</evidence>
<evidence type="ECO:0000256" key="10">
    <source>
        <dbReference type="ARBA" id="ARBA00068220"/>
    </source>
</evidence>
<dbReference type="GO" id="GO:0043952">
    <property type="term" value="P:protein transport by the Sec complex"/>
    <property type="evidence" value="ECO:0007669"/>
    <property type="project" value="UniProtKB-UniRule"/>
</dbReference>
<dbReference type="InterPro" id="IPR005791">
    <property type="entry name" value="SecD"/>
</dbReference>
<dbReference type="FunFam" id="3.30.1360.200:FF:000001">
    <property type="entry name" value="Protein translocase subunit SecD"/>
    <property type="match status" value="1"/>
</dbReference>
<dbReference type="NCBIfam" id="TIGR01129">
    <property type="entry name" value="secD"/>
    <property type="match status" value="1"/>
</dbReference>
<feature type="domain" description="Protein export membrane protein SecD/SecF C-terminal" evidence="12">
    <location>
        <begin position="436"/>
        <end position="599"/>
    </location>
</feature>
<dbReference type="RefSeq" id="WP_036311857.1">
    <property type="nucleotide sequence ID" value="NZ_JRQD01000001.1"/>
</dbReference>
<comment type="subcellular location">
    <subcellularLocation>
        <location evidence="1 11">Cell membrane</location>
        <topology evidence="1 11">Multi-pass membrane protein</topology>
    </subcellularLocation>
</comment>
<comment type="caution">
    <text evidence="16">The sequence shown here is derived from an EMBL/GenBank/DDBJ whole genome shotgun (WGS) entry which is preliminary data.</text>
</comment>
<dbReference type="InterPro" id="IPR055344">
    <property type="entry name" value="SecD_SecF_C_bact"/>
</dbReference>
<dbReference type="Proteomes" id="UP000029999">
    <property type="component" value="Unassembled WGS sequence"/>
</dbReference>
<evidence type="ECO:0000259" key="12">
    <source>
        <dbReference type="Pfam" id="PF02355"/>
    </source>
</evidence>
<dbReference type="InterPro" id="IPR054384">
    <property type="entry name" value="SecDF_P1_head"/>
</dbReference>
<dbReference type="PANTHER" id="PTHR30081:SF1">
    <property type="entry name" value="PROTEIN TRANSLOCASE SUBUNIT SECD"/>
    <property type="match status" value="1"/>
</dbReference>
<proteinExistence type="inferred from homology"/>
<dbReference type="EMBL" id="JRQD01000001">
    <property type="protein sequence ID" value="KGM08221.1"/>
    <property type="molecule type" value="Genomic_DNA"/>
</dbReference>
<dbReference type="PANTHER" id="PTHR30081">
    <property type="entry name" value="PROTEIN-EXPORT MEMBRANE PROTEIN SEC"/>
    <property type="match status" value="1"/>
</dbReference>
<keyword evidence="4 11" id="KW-0812">Transmembrane</keyword>
<evidence type="ECO:0000256" key="2">
    <source>
        <dbReference type="ARBA" id="ARBA00022448"/>
    </source>
</evidence>
<evidence type="ECO:0000256" key="3">
    <source>
        <dbReference type="ARBA" id="ARBA00022475"/>
    </source>
</evidence>
<comment type="subunit">
    <text evidence="11">Forms a complex with SecF. Part of the essential Sec protein translocation apparatus which comprises SecA, SecYEG and auxiliary proteins SecDF-YajC and YidC.</text>
</comment>
<dbReference type="Gene3D" id="3.30.70.260">
    <property type="match status" value="1"/>
</dbReference>
<evidence type="ECO:0000256" key="11">
    <source>
        <dbReference type="HAMAP-Rule" id="MF_01463"/>
    </source>
</evidence>
<dbReference type="Pfam" id="PF22599">
    <property type="entry name" value="SecDF_P1_head"/>
    <property type="match status" value="1"/>
</dbReference>
<feature type="transmembrane region" description="Helical" evidence="11">
    <location>
        <begin position="584"/>
        <end position="607"/>
    </location>
</feature>
<dbReference type="SUPFAM" id="SSF82866">
    <property type="entry name" value="Multidrug efflux transporter AcrB transmembrane domain"/>
    <property type="match status" value="1"/>
</dbReference>
<dbReference type="InterPro" id="IPR048634">
    <property type="entry name" value="SecD_SecF_C"/>
</dbReference>
<evidence type="ECO:0000256" key="7">
    <source>
        <dbReference type="ARBA" id="ARBA00023010"/>
    </source>
</evidence>
<keyword evidence="8 11" id="KW-0472">Membrane</keyword>
<gene>
    <name evidence="11 16" type="primary">secD</name>
    <name evidence="16" type="ORF">LP43_0644</name>
</gene>
<feature type="domain" description="SecD export protein N-terminal TM" evidence="13">
    <location>
        <begin position="1"/>
        <end position="102"/>
    </location>
</feature>
<keyword evidence="2 11" id="KW-0813">Transport</keyword>
<comment type="caution">
    <text evidence="11">Lacks conserved residue(s) required for the propagation of feature annotation.</text>
</comment>
<dbReference type="Gene3D" id="3.30.70.3400">
    <property type="match status" value="2"/>
</dbReference>
<evidence type="ECO:0000259" key="15">
    <source>
        <dbReference type="Pfam" id="PF22599"/>
    </source>
</evidence>
<evidence type="ECO:0000256" key="8">
    <source>
        <dbReference type="ARBA" id="ARBA00023136"/>
    </source>
</evidence>
<sequence length="617" mass="67046">MNRYPLWKNLLVLIVLIVAGIYAMPNLFGDDPAVQISAGRASTVDLALVDKAETALKEAGIEYKGAALEDEKLLIRLTSADSQLKAKEVLNQALQDDFIIALNLAPNTPDWLSSLGAEPMNLGLDLRGGVHFLMEVDMNAAVKQALDGYASDVRLTLRDEKIRYKQIKIDGQDVFVLFRSATDRDNAETLLSREMDTLQIAVEDGKADPTLSLKLTEATLRETKTLALQQNITTLRNRINELGVAEPTVQQQGDNRIVVQLPGVQDTAQAKKILGATATLEFRLVDFEHDVQDALNGRVPANSELYYHRDGRPYLLNKRVMLTGEHVINARSTLDAQSGSPAVSVTLDGKGARAFSNVTRDNIGNPMAVVFIESKSETREVDGELIKVRRQVPEIINVATIRDQLSKKFQITGLDSTTEARDLALLLRAGALAAPIDIVEERTVGPSLGQDNIDQGFASVMIGFAFVLVFMVIWYRVFGFVANIALAANLIFIVALLSMLQATLTLPGIAGIVLTVGMAVDANVLIFERIREELRIGNSPQSSISAGYGKAFSTIADANITTLIAAIVLFGFGTGSIKGFAVTLSLGIITSMFTAIMGTRAVINLIYGRQHKPKLSI</sequence>
<dbReference type="Pfam" id="PF02355">
    <property type="entry name" value="SecD_SecF_C"/>
    <property type="match status" value="1"/>
</dbReference>
<keyword evidence="6 11" id="KW-1133">Transmembrane helix</keyword>
<dbReference type="GO" id="GO:0005886">
    <property type="term" value="C:plasma membrane"/>
    <property type="evidence" value="ECO:0007669"/>
    <property type="project" value="UniProtKB-SubCell"/>
</dbReference>
<comment type="function">
    <text evidence="11">Part of the Sec protein translocase complex. Interacts with the SecYEG preprotein conducting channel. SecDF uses the proton motive force (PMF) to complete protein translocation after the ATP-dependent function of SecA.</text>
</comment>
<evidence type="ECO:0000256" key="1">
    <source>
        <dbReference type="ARBA" id="ARBA00004651"/>
    </source>
</evidence>
<evidence type="ECO:0000259" key="14">
    <source>
        <dbReference type="Pfam" id="PF21760"/>
    </source>
</evidence>
<dbReference type="InterPro" id="IPR022646">
    <property type="entry name" value="SecD/SecF_CS"/>
</dbReference>
<dbReference type="FunFam" id="3.30.70.3400:FF:000003">
    <property type="entry name" value="Preprotein translocase subunit SecD"/>
    <property type="match status" value="1"/>
</dbReference>
<evidence type="ECO:0000256" key="9">
    <source>
        <dbReference type="ARBA" id="ARBA00060774"/>
    </source>
</evidence>
<feature type="transmembrane region" description="Helical" evidence="11">
    <location>
        <begin position="480"/>
        <end position="500"/>
    </location>
</feature>
<dbReference type="HAMAP" id="MF_01463_B">
    <property type="entry name" value="SecD_B"/>
    <property type="match status" value="1"/>
</dbReference>
<feature type="transmembrane region" description="Helical" evidence="11">
    <location>
        <begin position="456"/>
        <end position="475"/>
    </location>
</feature>
<dbReference type="Pfam" id="PF21760">
    <property type="entry name" value="SecD_1st"/>
    <property type="match status" value="1"/>
</dbReference>
<keyword evidence="3 11" id="KW-1003">Cell membrane</keyword>
<evidence type="ECO:0000313" key="16">
    <source>
        <dbReference type="EMBL" id="KGM08221.1"/>
    </source>
</evidence>
<feature type="transmembrane region" description="Helical" evidence="11">
    <location>
        <begin position="506"/>
        <end position="527"/>
    </location>
</feature>
<feature type="domain" description="Protein translocase subunit SecDF P1" evidence="14">
    <location>
        <begin position="228"/>
        <end position="286"/>
    </location>
</feature>
<dbReference type="GO" id="GO:0065002">
    <property type="term" value="P:intracellular protein transmembrane transport"/>
    <property type="evidence" value="ECO:0007669"/>
    <property type="project" value="UniProtKB-UniRule"/>
</dbReference>
<dbReference type="InterPro" id="IPR048631">
    <property type="entry name" value="SecD_1st"/>
</dbReference>
<evidence type="ECO:0000256" key="6">
    <source>
        <dbReference type="ARBA" id="ARBA00022989"/>
    </source>
</evidence>
<feature type="transmembrane region" description="Helical" evidence="11">
    <location>
        <begin position="548"/>
        <end position="572"/>
    </location>
</feature>
<keyword evidence="7 11" id="KW-0811">Translocation</keyword>
<dbReference type="InterPro" id="IPR022813">
    <property type="entry name" value="SecD/SecF_arch_bac"/>
</dbReference>
<feature type="domain" description="SecDF P1 head subdomain" evidence="15">
    <location>
        <begin position="304"/>
        <end position="434"/>
    </location>
</feature>
<comment type="similarity">
    <text evidence="9 11">Belongs to the SecD/SecF family. SecD subfamily.</text>
</comment>
<dbReference type="GO" id="GO:0006605">
    <property type="term" value="P:protein targeting"/>
    <property type="evidence" value="ECO:0007669"/>
    <property type="project" value="UniProtKB-UniRule"/>
</dbReference>
<evidence type="ECO:0000256" key="4">
    <source>
        <dbReference type="ARBA" id="ARBA00022692"/>
    </source>
</evidence>
<dbReference type="Gene3D" id="1.20.1640.10">
    <property type="entry name" value="Multidrug efflux transporter AcrB transmembrane domain"/>
    <property type="match status" value="1"/>
</dbReference>
<evidence type="ECO:0000259" key="13">
    <source>
        <dbReference type="Pfam" id="PF13721"/>
    </source>
</evidence>
<keyword evidence="5 11" id="KW-0653">Protein transport</keyword>
<dbReference type="Pfam" id="PF07549">
    <property type="entry name" value="Sec_GG"/>
    <property type="match status" value="1"/>
</dbReference>
<reference evidence="16 17" key="1">
    <citation type="submission" date="2014-09" db="EMBL/GenBank/DDBJ databases">
        <authorList>
            <person name="Grob C."/>
            <person name="Taubert M."/>
            <person name="Howat A.M."/>
            <person name="Burns O.J."/>
            <person name="Dixon J.L."/>
            <person name="Chen Y."/>
            <person name="Murrell J.C."/>
        </authorList>
    </citation>
    <scope>NUCLEOTIDE SEQUENCE [LARGE SCALE GENOMIC DNA]</scope>
    <source>
        <strain evidence="16">L4</strain>
    </source>
</reference>